<sequence>MLKARLSKIALFAHMLVPLAFIAISVLLLNPQNLLVEDSQTFLDFSANHSLGYPVFLKLIQLFSADNHVISYVQIALFSLALVHISIGIFKITTNHLFGILSVVLLCTNPFTLDIHYKLSPDSLFLSLSLLMIGFIISAYRYANFLNLLGFGLSLGLCMVIQPYGLAYLPLILFVAPMVTLKNHCSLAKAFLLPALACLALTISEATMYKALHEGQDFRPATQHIYGNALLMETTQSSPYATQDPRTGIWEKIETDLRPVRTEIWGLETHEERSALLLKQLDQLKDSFAINAMTQASFLLDKSVDDIRMDIASSRIIQAPLAYFRIMIEHYRSIWKEPYGLSYVILIISALTVLMGLWMWITRTAFNGPFALSFCSAFGLQSHIFLLAHTGVGHAGPLVFLSPLIILMVIGLFFSFYISFINPLRTNG</sequence>
<feature type="transmembrane region" description="Helical" evidence="1">
    <location>
        <begin position="191"/>
        <end position="209"/>
    </location>
</feature>
<keyword evidence="3" id="KW-1185">Reference proteome</keyword>
<evidence type="ECO:0008006" key="4">
    <source>
        <dbReference type="Google" id="ProtNLM"/>
    </source>
</evidence>
<feature type="transmembrane region" description="Helical" evidence="1">
    <location>
        <begin position="123"/>
        <end position="143"/>
    </location>
</feature>
<feature type="transmembrane region" description="Helical" evidence="1">
    <location>
        <begin position="155"/>
        <end position="179"/>
    </location>
</feature>
<feature type="transmembrane region" description="Helical" evidence="1">
    <location>
        <begin position="69"/>
        <end position="90"/>
    </location>
</feature>
<dbReference type="STRING" id="1867952.MTBPR1_130041"/>
<dbReference type="RefSeq" id="WP_069186545.1">
    <property type="nucleotide sequence ID" value="NZ_FLYE01000005.1"/>
</dbReference>
<organism evidence="2 3">
    <name type="scientific">Candidatus Terasakiella magnetica</name>
    <dbReference type="NCBI Taxonomy" id="1867952"/>
    <lineage>
        <taxon>Bacteria</taxon>
        <taxon>Pseudomonadati</taxon>
        <taxon>Pseudomonadota</taxon>
        <taxon>Alphaproteobacteria</taxon>
        <taxon>Rhodospirillales</taxon>
        <taxon>Terasakiellaceae</taxon>
        <taxon>Terasakiella</taxon>
    </lineage>
</organism>
<dbReference type="EMBL" id="FLYE01000005">
    <property type="protein sequence ID" value="SCA55845.1"/>
    <property type="molecule type" value="Genomic_DNA"/>
</dbReference>
<feature type="transmembrane region" description="Helical" evidence="1">
    <location>
        <begin position="340"/>
        <end position="361"/>
    </location>
</feature>
<accession>A0A1C3RF12</accession>
<proteinExistence type="predicted"/>
<name>A0A1C3RF12_9PROT</name>
<keyword evidence="1" id="KW-1133">Transmembrane helix</keyword>
<keyword evidence="1" id="KW-0472">Membrane</keyword>
<evidence type="ECO:0000313" key="2">
    <source>
        <dbReference type="EMBL" id="SCA55845.1"/>
    </source>
</evidence>
<feature type="transmembrane region" description="Helical" evidence="1">
    <location>
        <begin position="398"/>
        <end position="420"/>
    </location>
</feature>
<reference evidence="2 3" key="1">
    <citation type="submission" date="2016-07" db="EMBL/GenBank/DDBJ databases">
        <authorList>
            <person name="Lefevre C.T."/>
        </authorList>
    </citation>
    <scope>NUCLEOTIDE SEQUENCE [LARGE SCALE GENOMIC DNA]</scope>
    <source>
        <strain evidence="2">PR1</strain>
    </source>
</reference>
<feature type="transmembrane region" description="Helical" evidence="1">
    <location>
        <begin position="97"/>
        <end position="117"/>
    </location>
</feature>
<keyword evidence="1" id="KW-0812">Transmembrane</keyword>
<dbReference type="AlphaFoldDB" id="A0A1C3RF12"/>
<gene>
    <name evidence="2" type="ORF">MTBPR1_130041</name>
</gene>
<protein>
    <recommendedName>
        <fullName evidence="4">Glycosyltransferase RgtA/B/C/D-like domain-containing protein</fullName>
    </recommendedName>
</protein>
<dbReference type="OrthoDB" id="8443903at2"/>
<evidence type="ECO:0000313" key="3">
    <source>
        <dbReference type="Proteomes" id="UP000231658"/>
    </source>
</evidence>
<feature type="transmembrane region" description="Helical" evidence="1">
    <location>
        <begin position="9"/>
        <end position="29"/>
    </location>
</feature>
<evidence type="ECO:0000256" key="1">
    <source>
        <dbReference type="SAM" id="Phobius"/>
    </source>
</evidence>
<dbReference type="Proteomes" id="UP000231658">
    <property type="component" value="Unassembled WGS sequence"/>
</dbReference>